<dbReference type="SUPFAM" id="SSF54427">
    <property type="entry name" value="NTF2-like"/>
    <property type="match status" value="1"/>
</dbReference>
<dbReference type="RefSeq" id="WP_109102811.1">
    <property type="nucleotide sequence ID" value="NZ_QDKQ01000069.1"/>
</dbReference>
<keyword evidence="3" id="KW-1185">Reference proteome</keyword>
<keyword evidence="2" id="KW-0223">Dioxygenase</keyword>
<protein>
    <submittedName>
        <fullName evidence="2">Aromatic-ring-hydroxylating dioxygenase subunit beta</fullName>
    </submittedName>
</protein>
<evidence type="ECO:0000313" key="2">
    <source>
        <dbReference type="EMBL" id="PVM83460.1"/>
    </source>
</evidence>
<evidence type="ECO:0000259" key="1">
    <source>
        <dbReference type="Pfam" id="PF13577"/>
    </source>
</evidence>
<proteinExistence type="predicted"/>
<feature type="domain" description="SnoaL-like" evidence="1">
    <location>
        <begin position="13"/>
        <end position="147"/>
    </location>
</feature>
<dbReference type="InterPro" id="IPR037401">
    <property type="entry name" value="SnoaL-like"/>
</dbReference>
<dbReference type="InterPro" id="IPR032710">
    <property type="entry name" value="NTF2-like_dom_sf"/>
</dbReference>
<reference evidence="2 3" key="1">
    <citation type="submission" date="2018-04" db="EMBL/GenBank/DDBJ databases">
        <title>The genome sequence of Caulobacter sp. 744.</title>
        <authorList>
            <person name="Gao J."/>
            <person name="Sun J."/>
        </authorList>
    </citation>
    <scope>NUCLEOTIDE SEQUENCE [LARGE SCALE GENOMIC DNA]</scope>
    <source>
        <strain evidence="2 3">774</strain>
    </source>
</reference>
<dbReference type="EMBL" id="QDKQ01000069">
    <property type="protein sequence ID" value="PVM83460.1"/>
    <property type="molecule type" value="Genomic_DNA"/>
</dbReference>
<accession>A0A2T9JIE1</accession>
<name>A0A2T9JIE1_9CAUL</name>
<dbReference type="Gene3D" id="3.10.450.50">
    <property type="match status" value="1"/>
</dbReference>
<dbReference type="GO" id="GO:0051213">
    <property type="term" value="F:dioxygenase activity"/>
    <property type="evidence" value="ECO:0007669"/>
    <property type="project" value="UniProtKB-KW"/>
</dbReference>
<dbReference type="OrthoDB" id="5517499at2"/>
<gene>
    <name evidence="2" type="ORF">DDF67_21240</name>
</gene>
<keyword evidence="2" id="KW-0560">Oxidoreductase</keyword>
<organism evidence="2 3">
    <name type="scientific">Caulobacter endophyticus</name>
    <dbReference type="NCBI Taxonomy" id="2172652"/>
    <lineage>
        <taxon>Bacteria</taxon>
        <taxon>Pseudomonadati</taxon>
        <taxon>Pseudomonadota</taxon>
        <taxon>Alphaproteobacteria</taxon>
        <taxon>Caulobacterales</taxon>
        <taxon>Caulobacteraceae</taxon>
        <taxon>Caulobacter</taxon>
    </lineage>
</organism>
<dbReference type="Pfam" id="PF13577">
    <property type="entry name" value="SnoaL_4"/>
    <property type="match status" value="1"/>
</dbReference>
<dbReference type="Proteomes" id="UP000245073">
    <property type="component" value="Unassembled WGS sequence"/>
</dbReference>
<dbReference type="AlphaFoldDB" id="A0A2T9JIE1"/>
<sequence>MSTTLTERPAAITRDAIRDLYDDYYATLDEVRLHDWPGFFPQDCLYRVIPRENFEAGYTLSTMQAESRGMLKDRVTGLTRTQMYAPRYYRRFPTAPRIVGEENGGVRTRHNLLLVQTLIDKPSEIVLSAVCHDLIVADEGRLRFAERVVVFDSEMLPNSLVYPV</sequence>
<evidence type="ECO:0000313" key="3">
    <source>
        <dbReference type="Proteomes" id="UP000245073"/>
    </source>
</evidence>
<comment type="caution">
    <text evidence="2">The sequence shown here is derived from an EMBL/GenBank/DDBJ whole genome shotgun (WGS) entry which is preliminary data.</text>
</comment>